<evidence type="ECO:0000313" key="2">
    <source>
        <dbReference type="RefSeq" id="XP_012940183.1"/>
    </source>
</evidence>
<evidence type="ECO:0000313" key="1">
    <source>
        <dbReference type="Proteomes" id="UP000694888"/>
    </source>
</evidence>
<protein>
    <submittedName>
        <fullName evidence="2">Uncharacterized protein LOC101845628</fullName>
    </submittedName>
</protein>
<dbReference type="Proteomes" id="UP000694888">
    <property type="component" value="Unplaced"/>
</dbReference>
<gene>
    <name evidence="2" type="primary">LOC101845628</name>
</gene>
<dbReference type="GeneID" id="101845628"/>
<dbReference type="Gene3D" id="3.20.20.370">
    <property type="entry name" value="Glycoside hydrolase/deacetylase"/>
    <property type="match status" value="1"/>
</dbReference>
<accession>A0ABM1A3N7</accession>
<name>A0ABM1A3N7_APLCA</name>
<organism evidence="1 2">
    <name type="scientific">Aplysia californica</name>
    <name type="common">California sea hare</name>
    <dbReference type="NCBI Taxonomy" id="6500"/>
    <lineage>
        <taxon>Eukaryota</taxon>
        <taxon>Metazoa</taxon>
        <taxon>Spiralia</taxon>
        <taxon>Lophotrochozoa</taxon>
        <taxon>Mollusca</taxon>
        <taxon>Gastropoda</taxon>
        <taxon>Heterobranchia</taxon>
        <taxon>Euthyneura</taxon>
        <taxon>Tectipleura</taxon>
        <taxon>Aplysiida</taxon>
        <taxon>Aplysioidea</taxon>
        <taxon>Aplysiidae</taxon>
        <taxon>Aplysia</taxon>
    </lineage>
</organism>
<reference evidence="2" key="1">
    <citation type="submission" date="2025-08" db="UniProtKB">
        <authorList>
            <consortium name="RefSeq"/>
        </authorList>
    </citation>
    <scope>IDENTIFICATION</scope>
</reference>
<sequence>MTEDSYCSMVDGCIVADPADTDDVVKAKYFAYFKENFLKFYETRTPMHIFTHAALFQRNRGSFEALVMFLQEVMYYDNIWMLSPSQVIDFMSSPVSYTKAMNSAIPSWRC</sequence>
<dbReference type="RefSeq" id="XP_012940183.1">
    <property type="nucleotide sequence ID" value="XM_013084729.2"/>
</dbReference>
<proteinExistence type="predicted"/>
<keyword evidence="1" id="KW-1185">Reference proteome</keyword>